<dbReference type="AlphaFoldDB" id="A0A1G6HU18"/>
<name>A0A1G6HU18_9BACT</name>
<dbReference type="InterPro" id="IPR001216">
    <property type="entry name" value="P-phosphate_BS"/>
</dbReference>
<dbReference type="GO" id="GO:0004124">
    <property type="term" value="F:cysteine synthase activity"/>
    <property type="evidence" value="ECO:0007669"/>
    <property type="project" value="UniProtKB-UniRule"/>
</dbReference>
<comment type="catalytic activity">
    <reaction evidence="10 13">
        <text>O-acetyl-L-serine + hydrogen sulfide = L-cysteine + acetate</text>
        <dbReference type="Rhea" id="RHEA:14829"/>
        <dbReference type="ChEBI" id="CHEBI:29919"/>
        <dbReference type="ChEBI" id="CHEBI:30089"/>
        <dbReference type="ChEBI" id="CHEBI:35235"/>
        <dbReference type="ChEBI" id="CHEBI:58340"/>
        <dbReference type="EC" id="2.5.1.47"/>
    </reaction>
</comment>
<evidence type="ECO:0000256" key="12">
    <source>
        <dbReference type="PIRSR" id="PIRSR605856-51"/>
    </source>
</evidence>
<evidence type="ECO:0000256" key="13">
    <source>
        <dbReference type="RuleBase" id="RU003985"/>
    </source>
</evidence>
<dbReference type="NCBIfam" id="TIGR01136">
    <property type="entry name" value="cysKM"/>
    <property type="match status" value="1"/>
</dbReference>
<dbReference type="FunFam" id="3.40.50.1100:FF:000118">
    <property type="entry name" value="Related to CYS4-cystathionine beta-synthase"/>
    <property type="match status" value="1"/>
</dbReference>
<dbReference type="RefSeq" id="WP_092127382.1">
    <property type="nucleotide sequence ID" value="NZ_FMYU01000001.1"/>
</dbReference>
<dbReference type="SUPFAM" id="SSF53686">
    <property type="entry name" value="Tryptophan synthase beta subunit-like PLP-dependent enzymes"/>
    <property type="match status" value="1"/>
</dbReference>
<sequence length="308" mass="33676">MRIIDTIGKTPLIELDIKFNTNAKLFAKLETKNATFSVKDRAAYFMIKDALDSGKLKPGMEIIEPTSGNTGIALSFLGKLFGFNVNIVMPESMSKERIKLMELFGANVILTRANLGMKGSIEKANEILKTSNKFFMPDQFNNPSNPKAHELTTGPEIFNALDGKVDVFVSGVGTGGTISGVSKFLKKTKKDCIIVAVEPENSPAISSRLKNIDFKPKPHAIQGIGAGFVPKNLDLSLIDKIELVKDEEAIEYAIYLSKKEGILAGISSGANFAVAYKLANKSEYKDKNIVFMVCDSAERYLSTMPIHP</sequence>
<accession>A0A1G6HU18</accession>
<evidence type="ECO:0000313" key="15">
    <source>
        <dbReference type="EMBL" id="SDB96966.1"/>
    </source>
</evidence>
<dbReference type="Pfam" id="PF00291">
    <property type="entry name" value="PALP"/>
    <property type="match status" value="1"/>
</dbReference>
<evidence type="ECO:0000256" key="7">
    <source>
        <dbReference type="ARBA" id="ARBA00022679"/>
    </source>
</evidence>
<dbReference type="Gene3D" id="3.40.50.1100">
    <property type="match status" value="2"/>
</dbReference>
<evidence type="ECO:0000256" key="3">
    <source>
        <dbReference type="ARBA" id="ARBA00007103"/>
    </source>
</evidence>
<dbReference type="OrthoDB" id="9815130at2"/>
<evidence type="ECO:0000256" key="10">
    <source>
        <dbReference type="ARBA" id="ARBA00047931"/>
    </source>
</evidence>
<feature type="binding site" evidence="11">
    <location>
        <position position="267"/>
    </location>
    <ligand>
        <name>pyridoxal 5'-phosphate</name>
        <dbReference type="ChEBI" id="CHEBI:597326"/>
    </ligand>
</feature>
<keyword evidence="16" id="KW-1185">Reference proteome</keyword>
<dbReference type="EC" id="2.5.1.47" evidence="4 13"/>
<dbReference type="Proteomes" id="UP000199411">
    <property type="component" value="Unassembled WGS sequence"/>
</dbReference>
<dbReference type="InterPro" id="IPR036052">
    <property type="entry name" value="TrpB-like_PALP_sf"/>
</dbReference>
<dbReference type="InterPro" id="IPR005859">
    <property type="entry name" value="CysK"/>
</dbReference>
<evidence type="ECO:0000256" key="11">
    <source>
        <dbReference type="PIRSR" id="PIRSR605856-50"/>
    </source>
</evidence>
<evidence type="ECO:0000256" key="2">
    <source>
        <dbReference type="ARBA" id="ARBA00004962"/>
    </source>
</evidence>
<dbReference type="GO" id="GO:0006535">
    <property type="term" value="P:cysteine biosynthetic process from serine"/>
    <property type="evidence" value="ECO:0007669"/>
    <property type="project" value="UniProtKB-UniRule"/>
</dbReference>
<dbReference type="UniPathway" id="UPA00136">
    <property type="reaction ID" value="UER00200"/>
</dbReference>
<dbReference type="InterPro" id="IPR005856">
    <property type="entry name" value="Cys_synth"/>
</dbReference>
<comment type="similarity">
    <text evidence="3 13">Belongs to the cysteine synthase/cystathionine beta-synthase family.</text>
</comment>
<protein>
    <recommendedName>
        <fullName evidence="5 13">Cysteine synthase</fullName>
        <ecNumber evidence="4 13">2.5.1.47</ecNumber>
    </recommendedName>
</protein>
<evidence type="ECO:0000313" key="16">
    <source>
        <dbReference type="Proteomes" id="UP000199411"/>
    </source>
</evidence>
<keyword evidence="6 13" id="KW-0028">Amino-acid biosynthesis</keyword>
<feature type="domain" description="Tryptophan synthase beta chain-like PALP" evidence="14">
    <location>
        <begin position="5"/>
        <end position="295"/>
    </location>
</feature>
<organism evidence="15 16">
    <name type="scientific">Desulfurella multipotens</name>
    <dbReference type="NCBI Taxonomy" id="79269"/>
    <lineage>
        <taxon>Bacteria</taxon>
        <taxon>Pseudomonadati</taxon>
        <taxon>Campylobacterota</taxon>
        <taxon>Desulfurellia</taxon>
        <taxon>Desulfurellales</taxon>
        <taxon>Desulfurellaceae</taxon>
        <taxon>Desulfurella</taxon>
    </lineage>
</organism>
<dbReference type="CDD" id="cd01561">
    <property type="entry name" value="CBS_like"/>
    <property type="match status" value="1"/>
</dbReference>
<dbReference type="EMBL" id="FMYU01000001">
    <property type="protein sequence ID" value="SDB96966.1"/>
    <property type="molecule type" value="Genomic_DNA"/>
</dbReference>
<proteinExistence type="inferred from homology"/>
<dbReference type="InterPro" id="IPR001926">
    <property type="entry name" value="TrpB-like_PALP"/>
</dbReference>
<dbReference type="NCBIfam" id="TIGR01139">
    <property type="entry name" value="cysK"/>
    <property type="match status" value="1"/>
</dbReference>
<comment type="cofactor">
    <cofactor evidence="1 11 13">
        <name>pyridoxal 5'-phosphate</name>
        <dbReference type="ChEBI" id="CHEBI:597326"/>
    </cofactor>
</comment>
<dbReference type="InterPro" id="IPR050214">
    <property type="entry name" value="Cys_Synth/Cystath_Beta-Synth"/>
</dbReference>
<evidence type="ECO:0000256" key="5">
    <source>
        <dbReference type="ARBA" id="ARBA00019371"/>
    </source>
</evidence>
<evidence type="ECO:0000256" key="9">
    <source>
        <dbReference type="ARBA" id="ARBA00023192"/>
    </source>
</evidence>
<gene>
    <name evidence="15" type="ORF">SAMN05660835_00091</name>
</gene>
<dbReference type="FunFam" id="3.40.50.1100:FF:000016">
    <property type="entry name" value="Cysteine synthase A"/>
    <property type="match status" value="1"/>
</dbReference>
<reference evidence="16" key="1">
    <citation type="submission" date="2016-10" db="EMBL/GenBank/DDBJ databases">
        <authorList>
            <person name="Varghese N."/>
            <person name="Submissions S."/>
        </authorList>
    </citation>
    <scope>NUCLEOTIDE SEQUENCE [LARGE SCALE GENOMIC DNA]</scope>
    <source>
        <strain evidence="16">DSM 8415</strain>
    </source>
</reference>
<evidence type="ECO:0000256" key="1">
    <source>
        <dbReference type="ARBA" id="ARBA00001933"/>
    </source>
</evidence>
<evidence type="ECO:0000256" key="6">
    <source>
        <dbReference type="ARBA" id="ARBA00022605"/>
    </source>
</evidence>
<evidence type="ECO:0000259" key="14">
    <source>
        <dbReference type="Pfam" id="PF00291"/>
    </source>
</evidence>
<dbReference type="PROSITE" id="PS00901">
    <property type="entry name" value="CYS_SYNTHASE"/>
    <property type="match status" value="1"/>
</dbReference>
<keyword evidence="9 13" id="KW-0198">Cysteine biosynthesis</keyword>
<dbReference type="PANTHER" id="PTHR10314">
    <property type="entry name" value="CYSTATHIONINE BETA-SYNTHASE"/>
    <property type="match status" value="1"/>
</dbReference>
<feature type="binding site" evidence="11">
    <location>
        <begin position="173"/>
        <end position="177"/>
    </location>
    <ligand>
        <name>pyridoxal 5'-phosphate</name>
        <dbReference type="ChEBI" id="CHEBI:597326"/>
    </ligand>
</feature>
<feature type="binding site" evidence="11">
    <location>
        <position position="69"/>
    </location>
    <ligand>
        <name>pyridoxal 5'-phosphate</name>
        <dbReference type="ChEBI" id="CHEBI:597326"/>
    </ligand>
</feature>
<evidence type="ECO:0000256" key="8">
    <source>
        <dbReference type="ARBA" id="ARBA00022898"/>
    </source>
</evidence>
<feature type="modified residue" description="N6-(pyridoxal phosphate)lysine" evidence="12">
    <location>
        <position position="39"/>
    </location>
</feature>
<keyword evidence="7 13" id="KW-0808">Transferase</keyword>
<keyword evidence="8 11" id="KW-0663">Pyridoxal phosphate</keyword>
<comment type="pathway">
    <text evidence="2">Amino-acid biosynthesis; L-cysteine biosynthesis; L-cysteine from L-serine: step 2/2.</text>
</comment>
<evidence type="ECO:0000256" key="4">
    <source>
        <dbReference type="ARBA" id="ARBA00012681"/>
    </source>
</evidence>